<evidence type="ECO:0000313" key="9">
    <source>
        <dbReference type="EMBL" id="ACX72318.1"/>
    </source>
</evidence>
<evidence type="ECO:0000259" key="8">
    <source>
        <dbReference type="Pfam" id="PF01694"/>
    </source>
</evidence>
<dbReference type="Gene3D" id="1.20.1540.10">
    <property type="entry name" value="Rhomboid-like"/>
    <property type="match status" value="1"/>
</dbReference>
<dbReference type="InterPro" id="IPR035952">
    <property type="entry name" value="Rhomboid-like_sf"/>
</dbReference>
<evidence type="ECO:0000256" key="3">
    <source>
        <dbReference type="ARBA" id="ARBA00022692"/>
    </source>
</evidence>
<dbReference type="KEGG" id="mvu:Metvu_0459"/>
<feature type="domain" description="Peptidase S54 rhomboid" evidence="8">
    <location>
        <begin position="53"/>
        <end position="196"/>
    </location>
</feature>
<dbReference type="EMBL" id="CP001787">
    <property type="protein sequence ID" value="ACX72318.1"/>
    <property type="molecule type" value="Genomic_DNA"/>
</dbReference>
<feature type="transmembrane region" description="Helical" evidence="7">
    <location>
        <begin position="144"/>
        <end position="164"/>
    </location>
</feature>
<evidence type="ECO:0000256" key="5">
    <source>
        <dbReference type="ARBA" id="ARBA00022989"/>
    </source>
</evidence>
<sequence length="222" mass="24873">MSIIKMNLNVCGGGKVINFVIIGICVVMFILSKIFPQMYLYFALYPNMAFSMPWQLITSIFMHATITHLLLNMFVLFFFGTYLERLIGAKKYILVFLISGIVGNLAYILYCHITGSYLPSVGSSGAIFGVMGALAILHPRLKVVIFPIPVPISIRVAVGLFALIDLILLPYTFKTGIAHISHLAGLLTGLIFGEVLKKDVRNLNNKRRGKLRLKKFKFKKNR</sequence>
<evidence type="ECO:0000256" key="4">
    <source>
        <dbReference type="ARBA" id="ARBA00022801"/>
    </source>
</evidence>
<dbReference type="Proteomes" id="UP000002063">
    <property type="component" value="Chromosome"/>
</dbReference>
<comment type="subcellular location">
    <subcellularLocation>
        <location evidence="1">Membrane</location>
        <topology evidence="1">Multi-pass membrane protein</topology>
    </subcellularLocation>
</comment>
<dbReference type="InterPro" id="IPR022764">
    <property type="entry name" value="Peptidase_S54_rhomboid_dom"/>
</dbReference>
<keyword evidence="10" id="KW-1185">Reference proteome</keyword>
<dbReference type="PANTHER" id="PTHR43731:SF14">
    <property type="entry name" value="PRESENILIN-ASSOCIATED RHOMBOID-LIKE PROTEIN, MITOCHONDRIAL"/>
    <property type="match status" value="1"/>
</dbReference>
<keyword evidence="3 7" id="KW-0812">Transmembrane</keyword>
<feature type="transmembrane region" description="Helical" evidence="7">
    <location>
        <begin position="92"/>
        <end position="110"/>
    </location>
</feature>
<dbReference type="eggNOG" id="arCOG01770">
    <property type="taxonomic scope" value="Archaea"/>
</dbReference>
<feature type="transmembrane region" description="Helical" evidence="7">
    <location>
        <begin position="176"/>
        <end position="196"/>
    </location>
</feature>
<comment type="similarity">
    <text evidence="2">Belongs to the peptidase S54 family.</text>
</comment>
<reference evidence="9" key="1">
    <citation type="submission" date="2009-10" db="EMBL/GenBank/DDBJ databases">
        <title>Complete sequence of chromosome of Methanocaldococcus vulcanius M7.</title>
        <authorList>
            <consortium name="US DOE Joint Genome Institute"/>
            <person name="Lucas S."/>
            <person name="Copeland A."/>
            <person name="Lapidus A."/>
            <person name="Glavina del Rio T."/>
            <person name="Dalin E."/>
            <person name="Tice H."/>
            <person name="Bruce D."/>
            <person name="Goodwin L."/>
            <person name="Pitluck S."/>
            <person name="Lcollab F.I."/>
            <person name="Brettin T."/>
            <person name="Detter J.C."/>
            <person name="Han C."/>
            <person name="Tapia R."/>
            <person name="Kuske C.R."/>
            <person name="Schmutz J."/>
            <person name="Larimer F."/>
            <person name="Land M."/>
            <person name="Hauser L."/>
            <person name="Kyrpides N."/>
            <person name="Ovchinikova G."/>
            <person name="Sieprawska-Lupa M."/>
            <person name="Whitman W.B."/>
            <person name="Woyke T."/>
        </authorList>
    </citation>
    <scope>NUCLEOTIDE SEQUENCE [LARGE SCALE GENOMIC DNA]</scope>
    <source>
        <strain evidence="9">M7</strain>
    </source>
</reference>
<protein>
    <submittedName>
        <fullName evidence="9">Rhomboid family protein</fullName>
    </submittedName>
</protein>
<evidence type="ECO:0000256" key="7">
    <source>
        <dbReference type="SAM" id="Phobius"/>
    </source>
</evidence>
<keyword evidence="5 7" id="KW-1133">Transmembrane helix</keyword>
<gene>
    <name evidence="9" type="ordered locus">Metvu_0459</name>
</gene>
<dbReference type="Pfam" id="PF01694">
    <property type="entry name" value="Rhomboid"/>
    <property type="match status" value="1"/>
</dbReference>
<dbReference type="PANTHER" id="PTHR43731">
    <property type="entry name" value="RHOMBOID PROTEASE"/>
    <property type="match status" value="1"/>
</dbReference>
<dbReference type="STRING" id="579137.Metvu_0459"/>
<feature type="transmembrane region" description="Helical" evidence="7">
    <location>
        <begin position="116"/>
        <end position="137"/>
    </location>
</feature>
<dbReference type="HOGENOM" id="CLU_055068_4_1_2"/>
<dbReference type="InterPro" id="IPR050925">
    <property type="entry name" value="Rhomboid_protease_S54"/>
</dbReference>
<evidence type="ECO:0000256" key="6">
    <source>
        <dbReference type="ARBA" id="ARBA00023136"/>
    </source>
</evidence>
<dbReference type="SMART" id="SM01160">
    <property type="entry name" value="DUF1751"/>
    <property type="match status" value="1"/>
</dbReference>
<keyword evidence="6 7" id="KW-0472">Membrane</keyword>
<name>C9RFG6_METVM</name>
<dbReference type="GO" id="GO:0004252">
    <property type="term" value="F:serine-type endopeptidase activity"/>
    <property type="evidence" value="ECO:0007669"/>
    <property type="project" value="InterPro"/>
</dbReference>
<accession>C9RFG6</accession>
<proteinExistence type="inferred from homology"/>
<keyword evidence="4" id="KW-0378">Hydrolase</keyword>
<evidence type="ECO:0000313" key="10">
    <source>
        <dbReference type="Proteomes" id="UP000002063"/>
    </source>
</evidence>
<evidence type="ECO:0000256" key="1">
    <source>
        <dbReference type="ARBA" id="ARBA00004141"/>
    </source>
</evidence>
<dbReference type="AlphaFoldDB" id="C9RFG6"/>
<organism evidence="9 10">
    <name type="scientific">Methanocaldococcus vulcanius (strain ATCC 700851 / DSM 12094 / M7)</name>
    <name type="common">Methanococcus vulcanius</name>
    <dbReference type="NCBI Taxonomy" id="579137"/>
    <lineage>
        <taxon>Archaea</taxon>
        <taxon>Methanobacteriati</taxon>
        <taxon>Methanobacteriota</taxon>
        <taxon>Methanomada group</taxon>
        <taxon>Methanococci</taxon>
        <taxon>Methanococcales</taxon>
        <taxon>Methanocaldococcaceae</taxon>
        <taxon>Methanocaldococcus</taxon>
    </lineage>
</organism>
<evidence type="ECO:0000256" key="2">
    <source>
        <dbReference type="ARBA" id="ARBA00009045"/>
    </source>
</evidence>
<feature type="transmembrane region" description="Helical" evidence="7">
    <location>
        <begin position="16"/>
        <end position="36"/>
    </location>
</feature>
<dbReference type="SUPFAM" id="SSF144091">
    <property type="entry name" value="Rhomboid-like"/>
    <property type="match status" value="1"/>
</dbReference>
<feature type="transmembrane region" description="Helical" evidence="7">
    <location>
        <begin position="56"/>
        <end position="80"/>
    </location>
</feature>
<dbReference type="GO" id="GO:0016020">
    <property type="term" value="C:membrane"/>
    <property type="evidence" value="ECO:0007669"/>
    <property type="project" value="UniProtKB-SubCell"/>
</dbReference>